<keyword evidence="7" id="KW-1185">Reference proteome</keyword>
<protein>
    <submittedName>
        <fullName evidence="6">Two-component sensor histidine kinase</fullName>
    </submittedName>
</protein>
<evidence type="ECO:0000256" key="2">
    <source>
        <dbReference type="ARBA" id="ARBA00022777"/>
    </source>
</evidence>
<evidence type="ECO:0000256" key="1">
    <source>
        <dbReference type="ARBA" id="ARBA00022679"/>
    </source>
</evidence>
<evidence type="ECO:0000259" key="5">
    <source>
        <dbReference type="Pfam" id="PF07730"/>
    </source>
</evidence>
<keyword evidence="4" id="KW-0472">Membrane</keyword>
<keyword evidence="3" id="KW-0902">Two-component regulatory system</keyword>
<dbReference type="InterPro" id="IPR011712">
    <property type="entry name" value="Sig_transdc_His_kin_sub3_dim/P"/>
</dbReference>
<dbReference type="AlphaFoldDB" id="A0A917B4S2"/>
<proteinExistence type="predicted"/>
<reference evidence="6 7" key="1">
    <citation type="journal article" date="2014" name="Int. J. Syst. Evol. Microbiol.">
        <title>Complete genome sequence of Corynebacterium casei LMG S-19264T (=DSM 44701T), isolated from a smear-ripened cheese.</title>
        <authorList>
            <consortium name="US DOE Joint Genome Institute (JGI-PGF)"/>
            <person name="Walter F."/>
            <person name="Albersmeier A."/>
            <person name="Kalinowski J."/>
            <person name="Ruckert C."/>
        </authorList>
    </citation>
    <scope>NUCLEOTIDE SEQUENCE [LARGE SCALE GENOMIC DNA]</scope>
    <source>
        <strain evidence="6 7">CGMCC 1.12976</strain>
    </source>
</reference>
<dbReference type="GO" id="GO:0000155">
    <property type="term" value="F:phosphorelay sensor kinase activity"/>
    <property type="evidence" value="ECO:0007669"/>
    <property type="project" value="InterPro"/>
</dbReference>
<dbReference type="Proteomes" id="UP000598775">
    <property type="component" value="Unassembled WGS sequence"/>
</dbReference>
<dbReference type="GO" id="GO:0016020">
    <property type="term" value="C:membrane"/>
    <property type="evidence" value="ECO:0007669"/>
    <property type="project" value="InterPro"/>
</dbReference>
<evidence type="ECO:0000313" key="7">
    <source>
        <dbReference type="Proteomes" id="UP000598775"/>
    </source>
</evidence>
<feature type="transmembrane region" description="Helical" evidence="4">
    <location>
        <begin position="141"/>
        <end position="159"/>
    </location>
</feature>
<evidence type="ECO:0000313" key="6">
    <source>
        <dbReference type="EMBL" id="GGF20451.1"/>
    </source>
</evidence>
<dbReference type="SUPFAM" id="SSF55874">
    <property type="entry name" value="ATPase domain of HSP90 chaperone/DNA topoisomerase II/histidine kinase"/>
    <property type="match status" value="1"/>
</dbReference>
<feature type="domain" description="Signal transduction histidine kinase subgroup 3 dimerisation and phosphoacceptor" evidence="5">
    <location>
        <begin position="183"/>
        <end position="247"/>
    </location>
</feature>
<gene>
    <name evidence="6" type="ORF">GCM10011399_12560</name>
</gene>
<keyword evidence="1" id="KW-0808">Transferase</keyword>
<dbReference type="PANTHER" id="PTHR24421">
    <property type="entry name" value="NITRATE/NITRITE SENSOR PROTEIN NARX-RELATED"/>
    <property type="match status" value="1"/>
</dbReference>
<dbReference type="GO" id="GO:0046983">
    <property type="term" value="F:protein dimerization activity"/>
    <property type="evidence" value="ECO:0007669"/>
    <property type="project" value="InterPro"/>
</dbReference>
<comment type="caution">
    <text evidence="6">The sequence shown here is derived from an EMBL/GenBank/DDBJ whole genome shotgun (WGS) entry which is preliminary data.</text>
</comment>
<dbReference type="RefSeq" id="WP_188676497.1">
    <property type="nucleotide sequence ID" value="NZ_BMGP01000002.1"/>
</dbReference>
<evidence type="ECO:0000256" key="3">
    <source>
        <dbReference type="ARBA" id="ARBA00023012"/>
    </source>
</evidence>
<dbReference type="PANTHER" id="PTHR24421:SF63">
    <property type="entry name" value="SENSOR HISTIDINE KINASE DESK"/>
    <property type="match status" value="1"/>
</dbReference>
<dbReference type="CDD" id="cd16917">
    <property type="entry name" value="HATPase_UhpB-NarQ-NarX-like"/>
    <property type="match status" value="1"/>
</dbReference>
<feature type="transmembrane region" description="Helical" evidence="4">
    <location>
        <begin position="116"/>
        <end position="135"/>
    </location>
</feature>
<organism evidence="6 7">
    <name type="scientific">Subtercola lobariae</name>
    <dbReference type="NCBI Taxonomy" id="1588641"/>
    <lineage>
        <taxon>Bacteria</taxon>
        <taxon>Bacillati</taxon>
        <taxon>Actinomycetota</taxon>
        <taxon>Actinomycetes</taxon>
        <taxon>Micrococcales</taxon>
        <taxon>Microbacteriaceae</taxon>
        <taxon>Subtercola</taxon>
    </lineage>
</organism>
<keyword evidence="4" id="KW-1133">Transmembrane helix</keyword>
<keyword evidence="2 6" id="KW-0418">Kinase</keyword>
<dbReference type="Pfam" id="PF07730">
    <property type="entry name" value="HisKA_3"/>
    <property type="match status" value="1"/>
</dbReference>
<evidence type="ECO:0000256" key="4">
    <source>
        <dbReference type="SAM" id="Phobius"/>
    </source>
</evidence>
<dbReference type="Gene3D" id="3.30.565.10">
    <property type="entry name" value="Histidine kinase-like ATPase, C-terminal domain"/>
    <property type="match status" value="1"/>
</dbReference>
<dbReference type="InterPro" id="IPR050482">
    <property type="entry name" value="Sensor_HK_TwoCompSys"/>
</dbReference>
<keyword evidence="4" id="KW-0812">Transmembrane</keyword>
<dbReference type="InterPro" id="IPR036890">
    <property type="entry name" value="HATPase_C_sf"/>
</dbReference>
<accession>A0A917B4S2</accession>
<feature type="transmembrane region" description="Helical" evidence="4">
    <location>
        <begin position="42"/>
        <end position="61"/>
    </location>
</feature>
<sequence length="368" mass="39162">MWGRWIEALSRQNARRWYLGSLVGLVWLAFPIAVLWSGGLAFWAELLGQGLLIAWAAIYVVGPPLFWGRSARATVVAGSAFFVTTLLFIPFLGDAVTSLWVFVAIAFAMAGPSIRVVAAFAGAISLLSFAVISVVDSVDNATYLPLITFSVAMMMSAFARQLQLVRRLRDSQAENARLAVEHERGRVARDIHDILGHSLTVITVKAELAQRLIADHPERAETEVADIERLARGALADVRATVTGYRGVSLAAELSGARAALNSAGIEAELPNNIENVPGETSRLFAWVVREGVTNVIRHSGAGRCAITLEPHSIAIADDGCGGNEVEHSAWPTRGNGLNGLAERVTAAGGSMAVEVTPAGGFVLTVTA</sequence>
<dbReference type="EMBL" id="BMGP01000002">
    <property type="protein sequence ID" value="GGF20451.1"/>
    <property type="molecule type" value="Genomic_DNA"/>
</dbReference>
<dbReference type="Gene3D" id="1.20.5.1930">
    <property type="match status" value="1"/>
</dbReference>
<name>A0A917B4S2_9MICO</name>
<feature type="transmembrane region" description="Helical" evidence="4">
    <location>
        <begin position="17"/>
        <end position="36"/>
    </location>
</feature>